<evidence type="ECO:0000313" key="2">
    <source>
        <dbReference type="EMBL" id="SDX97683.1"/>
    </source>
</evidence>
<dbReference type="SUPFAM" id="SSF51735">
    <property type="entry name" value="NAD(P)-binding Rossmann-fold domains"/>
    <property type="match status" value="1"/>
</dbReference>
<dbReference type="SUPFAM" id="SSF55347">
    <property type="entry name" value="Glyceraldehyde-3-phosphate dehydrogenase-like, C-terminal domain"/>
    <property type="match status" value="1"/>
</dbReference>
<dbReference type="GO" id="GO:0000166">
    <property type="term" value="F:nucleotide binding"/>
    <property type="evidence" value="ECO:0007669"/>
    <property type="project" value="InterPro"/>
</dbReference>
<dbReference type="EMBL" id="FNON01000004">
    <property type="protein sequence ID" value="SDX97683.1"/>
    <property type="molecule type" value="Genomic_DNA"/>
</dbReference>
<sequence length="381" mass="42002">MPERAGFGAMMPERNSKLGGMKPFRFGIVGHGWRADFYLRIARALPERFTVVGMVTRTAERGAELEQAWGVPTFRDIDGLLTRNPDFVVTSVPRDANPAVVTELVRNGLPVLSETPPARDREELRKLWAEVGASGLVQVAEQYRFQPMHAVRESLARNGTLGTVTGAQVSSTHDYHAVALMRGLLGVGFAPVTVSARRFAAPLVKGPDRSGWPDHEEVTTAHRVVATLDFGDGKIGLYDFTDGQWWHPLRTHRHVVSGTHGEIVDDVVHRMTARSRIERRQTGMDSNLEGHALDTLSLDGEVCWRNPYFPARLSDEEIAIASMLEQIGNQPYPLAEASQDHLIALAIKESWETGKLVTTTREAWASEPLAGKGDSGPLPVH</sequence>
<dbReference type="InterPro" id="IPR036291">
    <property type="entry name" value="NAD(P)-bd_dom_sf"/>
</dbReference>
<evidence type="ECO:0000313" key="3">
    <source>
        <dbReference type="Proteomes" id="UP000199515"/>
    </source>
</evidence>
<dbReference type="InterPro" id="IPR051450">
    <property type="entry name" value="Gfo/Idh/MocA_Oxidoreductases"/>
</dbReference>
<dbReference type="PANTHER" id="PTHR43377">
    <property type="entry name" value="BILIVERDIN REDUCTASE A"/>
    <property type="match status" value="1"/>
</dbReference>
<proteinExistence type="predicted"/>
<protein>
    <submittedName>
        <fullName evidence="2">Predicted dehydrogenase</fullName>
    </submittedName>
</protein>
<keyword evidence="3" id="KW-1185">Reference proteome</keyword>
<dbReference type="Gene3D" id="3.40.50.720">
    <property type="entry name" value="NAD(P)-binding Rossmann-like Domain"/>
    <property type="match status" value="1"/>
</dbReference>
<evidence type="ECO:0000259" key="1">
    <source>
        <dbReference type="Pfam" id="PF01408"/>
    </source>
</evidence>
<dbReference type="Gene3D" id="3.30.360.10">
    <property type="entry name" value="Dihydrodipicolinate Reductase, domain 2"/>
    <property type="match status" value="1"/>
</dbReference>
<dbReference type="AlphaFoldDB" id="A0A1H3G305"/>
<dbReference type="STRING" id="589385.SAMN05421504_104107"/>
<accession>A0A1H3G305</accession>
<gene>
    <name evidence="2" type="ORF">SAMN05421504_104107</name>
</gene>
<dbReference type="Proteomes" id="UP000199515">
    <property type="component" value="Unassembled WGS sequence"/>
</dbReference>
<organism evidence="2 3">
    <name type="scientific">Amycolatopsis xylanica</name>
    <dbReference type="NCBI Taxonomy" id="589385"/>
    <lineage>
        <taxon>Bacteria</taxon>
        <taxon>Bacillati</taxon>
        <taxon>Actinomycetota</taxon>
        <taxon>Actinomycetes</taxon>
        <taxon>Pseudonocardiales</taxon>
        <taxon>Pseudonocardiaceae</taxon>
        <taxon>Amycolatopsis</taxon>
    </lineage>
</organism>
<dbReference type="PANTHER" id="PTHR43377:SF1">
    <property type="entry name" value="BILIVERDIN REDUCTASE A"/>
    <property type="match status" value="1"/>
</dbReference>
<dbReference type="InterPro" id="IPR000683">
    <property type="entry name" value="Gfo/Idh/MocA-like_OxRdtase_N"/>
</dbReference>
<reference evidence="2 3" key="1">
    <citation type="submission" date="2016-10" db="EMBL/GenBank/DDBJ databases">
        <authorList>
            <person name="de Groot N.N."/>
        </authorList>
    </citation>
    <scope>NUCLEOTIDE SEQUENCE [LARGE SCALE GENOMIC DNA]</scope>
    <source>
        <strain evidence="2 3">CPCC 202699</strain>
    </source>
</reference>
<name>A0A1H3G305_9PSEU</name>
<dbReference type="Pfam" id="PF01408">
    <property type="entry name" value="GFO_IDH_MocA"/>
    <property type="match status" value="1"/>
</dbReference>
<feature type="domain" description="Gfo/Idh/MocA-like oxidoreductase N-terminal" evidence="1">
    <location>
        <begin position="24"/>
        <end position="135"/>
    </location>
</feature>